<feature type="transmembrane region" description="Helical" evidence="1">
    <location>
        <begin position="283"/>
        <end position="302"/>
    </location>
</feature>
<evidence type="ECO:0000256" key="1">
    <source>
        <dbReference type="SAM" id="Phobius"/>
    </source>
</evidence>
<organism evidence="2 3">
    <name type="scientific">Colocasia esculenta</name>
    <name type="common">Wild taro</name>
    <name type="synonym">Arum esculentum</name>
    <dbReference type="NCBI Taxonomy" id="4460"/>
    <lineage>
        <taxon>Eukaryota</taxon>
        <taxon>Viridiplantae</taxon>
        <taxon>Streptophyta</taxon>
        <taxon>Embryophyta</taxon>
        <taxon>Tracheophyta</taxon>
        <taxon>Spermatophyta</taxon>
        <taxon>Magnoliopsida</taxon>
        <taxon>Liliopsida</taxon>
        <taxon>Araceae</taxon>
        <taxon>Aroideae</taxon>
        <taxon>Colocasieae</taxon>
        <taxon>Colocasia</taxon>
    </lineage>
</organism>
<feature type="transmembrane region" description="Helical" evidence="1">
    <location>
        <begin position="6"/>
        <end position="26"/>
    </location>
</feature>
<comment type="caution">
    <text evidence="2">The sequence shown here is derived from an EMBL/GenBank/DDBJ whole genome shotgun (WGS) entry which is preliminary data.</text>
</comment>
<dbReference type="PRINTS" id="PR00081">
    <property type="entry name" value="GDHRDH"/>
</dbReference>
<dbReference type="SUPFAM" id="SSF51735">
    <property type="entry name" value="NAD(P)-binding Rossmann-fold domains"/>
    <property type="match status" value="1"/>
</dbReference>
<keyword evidence="1" id="KW-1133">Transmembrane helix</keyword>
<dbReference type="GO" id="GO:0030148">
    <property type="term" value="P:sphingolipid biosynthetic process"/>
    <property type="evidence" value="ECO:0007669"/>
    <property type="project" value="TreeGrafter"/>
</dbReference>
<feature type="transmembrane region" description="Helical" evidence="1">
    <location>
        <begin position="314"/>
        <end position="335"/>
    </location>
</feature>
<sequence>MAVPHLLLLIPAVLALFLLAALYVVCRPRPVKIPIKGRHVFITFASSGIGLAMARRAAAEGARVSILARDQAKLEAAREEIRRATGVEVAIYSADVRDREAVKKAVEAAGTIDVLICNQGVAVPKELVDQSMDEVMFQIDINLVAMISLVQDALPGMKKAAAEDGLPRSITFTTSQGGQLDLFDLPNLYDGDGAPVQVGYYAYSTYCATNFAVRGLAEALQMEVVNDNIRVSLLLPADTDTPGRAGDFKARPEIAHKIMSASGFLSADEVARKALRGIKAGDFVITITLEGFILSLATAGLSPQGSFLTAFAEIMFSGFMRFVGLCYLYVWYNIIEKHHAKVKSK</sequence>
<dbReference type="GO" id="GO:0006666">
    <property type="term" value="P:3-keto-sphinganine metabolic process"/>
    <property type="evidence" value="ECO:0007669"/>
    <property type="project" value="TreeGrafter"/>
</dbReference>
<evidence type="ECO:0000313" key="3">
    <source>
        <dbReference type="Proteomes" id="UP000652761"/>
    </source>
</evidence>
<keyword evidence="1" id="KW-0812">Transmembrane</keyword>
<evidence type="ECO:0000313" key="2">
    <source>
        <dbReference type="EMBL" id="MQL96744.1"/>
    </source>
</evidence>
<proteinExistence type="predicted"/>
<dbReference type="Proteomes" id="UP000652761">
    <property type="component" value="Unassembled WGS sequence"/>
</dbReference>
<dbReference type="OrthoDB" id="37659at2759"/>
<dbReference type="InterPro" id="IPR002347">
    <property type="entry name" value="SDR_fam"/>
</dbReference>
<dbReference type="AlphaFoldDB" id="A0A843VUU5"/>
<dbReference type="EMBL" id="NMUH01001952">
    <property type="protein sequence ID" value="MQL96744.1"/>
    <property type="molecule type" value="Genomic_DNA"/>
</dbReference>
<protein>
    <submittedName>
        <fullName evidence="2">Uncharacterized protein</fullName>
    </submittedName>
</protein>
<reference evidence="2" key="1">
    <citation type="submission" date="2017-07" db="EMBL/GenBank/DDBJ databases">
        <title>Taro Niue Genome Assembly and Annotation.</title>
        <authorList>
            <person name="Atibalentja N."/>
            <person name="Keating K."/>
            <person name="Fields C.J."/>
        </authorList>
    </citation>
    <scope>NUCLEOTIDE SEQUENCE</scope>
    <source>
        <strain evidence="2">Niue_2</strain>
        <tissue evidence="2">Leaf</tissue>
    </source>
</reference>
<dbReference type="GO" id="GO:0005789">
    <property type="term" value="C:endoplasmic reticulum membrane"/>
    <property type="evidence" value="ECO:0007669"/>
    <property type="project" value="TreeGrafter"/>
</dbReference>
<dbReference type="PANTHER" id="PTHR43550:SF3">
    <property type="entry name" value="3-KETODIHYDROSPHINGOSINE REDUCTASE"/>
    <property type="match status" value="1"/>
</dbReference>
<gene>
    <name evidence="2" type="ORF">Taro_029425</name>
</gene>
<accession>A0A843VUU5</accession>
<keyword evidence="1" id="KW-0472">Membrane</keyword>
<dbReference type="InterPro" id="IPR036291">
    <property type="entry name" value="NAD(P)-bd_dom_sf"/>
</dbReference>
<dbReference type="PANTHER" id="PTHR43550">
    <property type="entry name" value="3-KETODIHYDROSPHINGOSINE REDUCTASE"/>
    <property type="match status" value="1"/>
</dbReference>
<dbReference type="GO" id="GO:0047560">
    <property type="term" value="F:3-dehydrosphinganine reductase activity"/>
    <property type="evidence" value="ECO:0007669"/>
    <property type="project" value="TreeGrafter"/>
</dbReference>
<dbReference type="Pfam" id="PF00106">
    <property type="entry name" value="adh_short"/>
    <property type="match status" value="2"/>
</dbReference>
<keyword evidence="3" id="KW-1185">Reference proteome</keyword>
<dbReference type="Gene3D" id="3.40.50.720">
    <property type="entry name" value="NAD(P)-binding Rossmann-like Domain"/>
    <property type="match status" value="1"/>
</dbReference>
<name>A0A843VUU5_COLES</name>